<keyword evidence="4" id="KW-1185">Reference proteome</keyword>
<dbReference type="PANTHER" id="PTHR19303">
    <property type="entry name" value="TRANSPOSON"/>
    <property type="match status" value="1"/>
</dbReference>
<dbReference type="InterPro" id="IPR004875">
    <property type="entry name" value="DDE_SF_endonuclease_dom"/>
</dbReference>
<comment type="caution">
    <text evidence="3">The sequence shown here is derived from an EMBL/GenBank/DDBJ whole genome shotgun (WGS) entry which is preliminary data.</text>
</comment>
<protein>
    <recommendedName>
        <fullName evidence="2">HTH CENPB-type domain-containing protein</fullName>
    </recommendedName>
</protein>
<dbReference type="PANTHER" id="PTHR19303:SF74">
    <property type="entry name" value="POGO TRANSPOSABLE ELEMENT WITH KRAB DOMAIN"/>
    <property type="match status" value="1"/>
</dbReference>
<evidence type="ECO:0000313" key="4">
    <source>
        <dbReference type="Proteomes" id="UP001148838"/>
    </source>
</evidence>
<organism evidence="3 4">
    <name type="scientific">Periplaneta americana</name>
    <name type="common">American cockroach</name>
    <name type="synonym">Blatta americana</name>
    <dbReference type="NCBI Taxonomy" id="6978"/>
    <lineage>
        <taxon>Eukaryota</taxon>
        <taxon>Metazoa</taxon>
        <taxon>Ecdysozoa</taxon>
        <taxon>Arthropoda</taxon>
        <taxon>Hexapoda</taxon>
        <taxon>Insecta</taxon>
        <taxon>Pterygota</taxon>
        <taxon>Neoptera</taxon>
        <taxon>Polyneoptera</taxon>
        <taxon>Dictyoptera</taxon>
        <taxon>Blattodea</taxon>
        <taxon>Blattoidea</taxon>
        <taxon>Blattidae</taxon>
        <taxon>Blattinae</taxon>
        <taxon>Periplaneta</taxon>
    </lineage>
</organism>
<evidence type="ECO:0000259" key="2">
    <source>
        <dbReference type="PROSITE" id="PS51253"/>
    </source>
</evidence>
<sequence length="324" mass="36498">MLKWTSPRKKLFTQKLGKKPVFSQELETELVDYLVMMEQKYFGLTRQDIKTLAFQLAKRNGITNRFSELRGSAGKDWLYGFLRCHKDRISIRSATEHHCLEQRNSTRLALVLSLTSSKQNLLSIILNPVASLMWTRLDCLSCKAKFPKFGLLAKSAPPGTVFTCQPSGWMNTSVFSEWFDHFISTVKPSENEPVLLILNGHHSHTRNTALIDKARAHVTIVCIPPHSSHKIQPLDRTFMGALKHYYRAIAVNGSRATGIYPVNRGIFTDDDFASEEDEPQTATAHEAETIALDGELEPTEQQIEFLRSVGSTSSQLGWANTSSN</sequence>
<reference evidence="3 4" key="1">
    <citation type="journal article" date="2022" name="Allergy">
        <title>Genome assembly and annotation of Periplaneta americana reveal a comprehensive cockroach allergen profile.</title>
        <authorList>
            <person name="Wang L."/>
            <person name="Xiong Q."/>
            <person name="Saelim N."/>
            <person name="Wang L."/>
            <person name="Nong W."/>
            <person name="Wan A.T."/>
            <person name="Shi M."/>
            <person name="Liu X."/>
            <person name="Cao Q."/>
            <person name="Hui J.H.L."/>
            <person name="Sookrung N."/>
            <person name="Leung T.F."/>
            <person name="Tungtrongchitr A."/>
            <person name="Tsui S.K.W."/>
        </authorList>
    </citation>
    <scope>NUCLEOTIDE SEQUENCE [LARGE SCALE GENOMIC DNA]</scope>
    <source>
        <strain evidence="3">PWHHKU_190912</strain>
    </source>
</reference>
<dbReference type="EMBL" id="JAJSOF020000003">
    <property type="protein sequence ID" value="KAJ4449229.1"/>
    <property type="molecule type" value="Genomic_DNA"/>
</dbReference>
<dbReference type="Pfam" id="PF03184">
    <property type="entry name" value="DDE_1"/>
    <property type="match status" value="1"/>
</dbReference>
<proteinExistence type="predicted"/>
<dbReference type="Proteomes" id="UP001148838">
    <property type="component" value="Unassembled WGS sequence"/>
</dbReference>
<keyword evidence="1" id="KW-0238">DNA-binding</keyword>
<gene>
    <name evidence="3" type="ORF">ANN_00626</name>
</gene>
<evidence type="ECO:0000313" key="3">
    <source>
        <dbReference type="EMBL" id="KAJ4449229.1"/>
    </source>
</evidence>
<evidence type="ECO:0000256" key="1">
    <source>
        <dbReference type="ARBA" id="ARBA00023125"/>
    </source>
</evidence>
<dbReference type="PROSITE" id="PS51253">
    <property type="entry name" value="HTH_CENPB"/>
    <property type="match status" value="1"/>
</dbReference>
<dbReference type="InterPro" id="IPR006600">
    <property type="entry name" value="HTH_CenpB_DNA-bd_dom"/>
</dbReference>
<feature type="domain" description="HTH CENPB-type" evidence="2">
    <location>
        <begin position="14"/>
        <end position="91"/>
    </location>
</feature>
<accession>A0ABQ8TRB2</accession>
<dbReference type="InterPro" id="IPR050863">
    <property type="entry name" value="CenT-Element_Derived"/>
</dbReference>
<name>A0ABQ8TRB2_PERAM</name>